<evidence type="ECO:0000313" key="2">
    <source>
        <dbReference type="EMBL" id="KAF6072927.1"/>
    </source>
</evidence>
<proteinExistence type="predicted"/>
<dbReference type="EMBL" id="JABVXQ010000025">
    <property type="protein sequence ID" value="KAF6072927.1"/>
    <property type="molecule type" value="Genomic_DNA"/>
</dbReference>
<evidence type="ECO:0000313" key="3">
    <source>
        <dbReference type="Proteomes" id="UP000664940"/>
    </source>
</evidence>
<comment type="caution">
    <text evidence="2">The sequence shown here is derived from an EMBL/GenBank/DDBJ whole genome shotgun (WGS) entry which is preliminary data.</text>
</comment>
<feature type="compositionally biased region" description="Polar residues" evidence="1">
    <location>
        <begin position="113"/>
        <end position="131"/>
    </location>
</feature>
<evidence type="ECO:0000256" key="1">
    <source>
        <dbReference type="SAM" id="MobiDB-lite"/>
    </source>
</evidence>
<reference evidence="2 3" key="1">
    <citation type="journal article" date="2020" name="Nature">
        <title>Six reference-quality genomes reveal evolution of bat adaptations.</title>
        <authorList>
            <person name="Jebb D."/>
            <person name="Huang Z."/>
            <person name="Pippel M."/>
            <person name="Hughes G.M."/>
            <person name="Lavrichenko K."/>
            <person name="Devanna P."/>
            <person name="Winkler S."/>
            <person name="Jermiin L.S."/>
            <person name="Skirmuntt E.C."/>
            <person name="Katzourakis A."/>
            <person name="Burkitt-Gray L."/>
            <person name="Ray D.A."/>
            <person name="Sullivan K.A.M."/>
            <person name="Roscito J.G."/>
            <person name="Kirilenko B.M."/>
            <person name="Davalos L.M."/>
            <person name="Corthals A.P."/>
            <person name="Power M.L."/>
            <person name="Jones G."/>
            <person name="Ransome R.D."/>
            <person name="Dechmann D.K.N."/>
            <person name="Locatelli A.G."/>
            <person name="Puechmaille S.J."/>
            <person name="Fedrigo O."/>
            <person name="Jarvis E.D."/>
            <person name="Hiller M."/>
            <person name="Vernes S.C."/>
            <person name="Myers E.W."/>
            <person name="Teeling E.C."/>
        </authorList>
    </citation>
    <scope>NUCLEOTIDE SEQUENCE [LARGE SCALE GENOMIC DNA]</scope>
    <source>
        <strain evidence="2">Bat1K_MPI-CBG_1</strain>
    </source>
</reference>
<feature type="region of interest" description="Disordered" evidence="1">
    <location>
        <begin position="96"/>
        <end position="131"/>
    </location>
</feature>
<sequence>MGEADTGQQYPSPLQMFEIQEKDTWTTEFCGGIGMERPVPQEGSTLPSHPSRLLLGTQIQFVKYSLAGKIKQGKGGRKRGRGRSMCERYIHQVSSNTSRTGDLARNPGICPDQETSQQPFCSQAGAQSTEPHQPGLLSFLCVRF</sequence>
<protein>
    <submittedName>
        <fullName evidence="2">Uncharacterized protein</fullName>
    </submittedName>
</protein>
<name>A0A833Y3Y3_9CHIR</name>
<dbReference type="Proteomes" id="UP000664940">
    <property type="component" value="Unassembled WGS sequence"/>
</dbReference>
<dbReference type="AlphaFoldDB" id="A0A833Y3Y3"/>
<gene>
    <name evidence="2" type="ORF">HJG60_010008</name>
</gene>
<organism evidence="2 3">
    <name type="scientific">Phyllostomus discolor</name>
    <name type="common">pale spear-nosed bat</name>
    <dbReference type="NCBI Taxonomy" id="89673"/>
    <lineage>
        <taxon>Eukaryota</taxon>
        <taxon>Metazoa</taxon>
        <taxon>Chordata</taxon>
        <taxon>Craniata</taxon>
        <taxon>Vertebrata</taxon>
        <taxon>Euteleostomi</taxon>
        <taxon>Mammalia</taxon>
        <taxon>Eutheria</taxon>
        <taxon>Laurasiatheria</taxon>
        <taxon>Chiroptera</taxon>
        <taxon>Yangochiroptera</taxon>
        <taxon>Phyllostomidae</taxon>
        <taxon>Phyllostominae</taxon>
        <taxon>Phyllostomus</taxon>
    </lineage>
</organism>
<accession>A0A833Y3Y3</accession>